<sequence length="125" mass="13557">MQVIFSENAPKAIGPYSQAMQTGNLIFVSGQLPVVPETMTVISADVAEQAEQSIQNIKAILATRDLTLNNVVKASVFLSDMADFAAVNAVYSEHFNEIYPARTCVQVARLPMEAKVEIEVIAEIA</sequence>
<evidence type="ECO:0000313" key="2">
    <source>
        <dbReference type="EMBL" id="CAH0534403.1"/>
    </source>
</evidence>
<dbReference type="InterPro" id="IPR006175">
    <property type="entry name" value="YjgF/YER057c/UK114"/>
</dbReference>
<dbReference type="Pfam" id="PF01042">
    <property type="entry name" value="Ribonuc_L-PSP"/>
    <property type="match status" value="1"/>
</dbReference>
<dbReference type="Proteomes" id="UP000838672">
    <property type="component" value="Unassembled WGS sequence"/>
</dbReference>
<comment type="caution">
    <text evidence="2">The sequence shown here is derived from an EMBL/GenBank/DDBJ whole genome shotgun (WGS) entry which is preliminary data.</text>
</comment>
<gene>
    <name evidence="2" type="primary">ridA_1</name>
    <name evidence="2" type="ORF">VST7929_02334</name>
</gene>
<accession>A0ABN8DX35</accession>
<dbReference type="SUPFAM" id="SSF55298">
    <property type="entry name" value="YjgF-like"/>
    <property type="match status" value="1"/>
</dbReference>
<dbReference type="InterPro" id="IPR035959">
    <property type="entry name" value="RutC-like_sf"/>
</dbReference>
<keyword evidence="3" id="KW-1185">Reference proteome</keyword>
<dbReference type="PANTHER" id="PTHR11803:SF39">
    <property type="entry name" value="2-IMINOBUTANOATE_2-IMINOPROPANOATE DEAMINASE"/>
    <property type="match status" value="1"/>
</dbReference>
<dbReference type="PANTHER" id="PTHR11803">
    <property type="entry name" value="2-IMINOBUTANOATE/2-IMINOPROPANOATE DEAMINASE RIDA"/>
    <property type="match status" value="1"/>
</dbReference>
<dbReference type="Gene3D" id="3.30.1330.40">
    <property type="entry name" value="RutC-like"/>
    <property type="match status" value="1"/>
</dbReference>
<dbReference type="InterPro" id="IPR006056">
    <property type="entry name" value="RidA"/>
</dbReference>
<evidence type="ECO:0000313" key="3">
    <source>
        <dbReference type="Proteomes" id="UP000838672"/>
    </source>
</evidence>
<dbReference type="EMBL" id="CAKLDI010000001">
    <property type="protein sequence ID" value="CAH0534403.1"/>
    <property type="molecule type" value="Genomic_DNA"/>
</dbReference>
<dbReference type="EC" id="3.5.99.10" evidence="2"/>
<dbReference type="CDD" id="cd00448">
    <property type="entry name" value="YjgF_YER057c_UK114_family"/>
    <property type="match status" value="1"/>
</dbReference>
<reference evidence="2" key="1">
    <citation type="submission" date="2021-11" db="EMBL/GenBank/DDBJ databases">
        <authorList>
            <person name="Rodrigo-Torres L."/>
            <person name="Arahal R. D."/>
            <person name="Lucena T."/>
        </authorList>
    </citation>
    <scope>NUCLEOTIDE SEQUENCE</scope>
    <source>
        <strain evidence="2">CECT 7929</strain>
    </source>
</reference>
<comment type="similarity">
    <text evidence="1">Belongs to the RutC family.</text>
</comment>
<protein>
    <submittedName>
        <fullName evidence="2">2-iminobutanoate/2-iminopropanoate deaminase</fullName>
        <ecNumber evidence="2">3.5.99.10</ecNumber>
    </submittedName>
</protein>
<dbReference type="GO" id="GO:0120241">
    <property type="term" value="F:2-iminobutanoate/2-iminopropanoate deaminase"/>
    <property type="evidence" value="ECO:0007669"/>
    <property type="project" value="UniProtKB-EC"/>
</dbReference>
<organism evidence="2 3">
    <name type="scientific">Vibrio stylophorae</name>
    <dbReference type="NCBI Taxonomy" id="659351"/>
    <lineage>
        <taxon>Bacteria</taxon>
        <taxon>Pseudomonadati</taxon>
        <taxon>Pseudomonadota</taxon>
        <taxon>Gammaproteobacteria</taxon>
        <taxon>Vibrionales</taxon>
        <taxon>Vibrionaceae</taxon>
        <taxon>Vibrio</taxon>
    </lineage>
</organism>
<name>A0ABN8DX35_9VIBR</name>
<keyword evidence="2" id="KW-0378">Hydrolase</keyword>
<dbReference type="NCBIfam" id="TIGR00004">
    <property type="entry name" value="Rid family detoxifying hydrolase"/>
    <property type="match status" value="1"/>
</dbReference>
<proteinExistence type="inferred from homology"/>
<evidence type="ECO:0000256" key="1">
    <source>
        <dbReference type="ARBA" id="ARBA00010552"/>
    </source>
</evidence>